<dbReference type="Pfam" id="PF11716">
    <property type="entry name" value="MDMPI_N"/>
    <property type="match status" value="1"/>
</dbReference>
<dbReference type="GO" id="GO:0016853">
    <property type="term" value="F:isomerase activity"/>
    <property type="evidence" value="ECO:0007669"/>
    <property type="project" value="UniProtKB-KW"/>
</dbReference>
<gene>
    <name evidence="2" type="ORF">EWH70_19830</name>
</gene>
<comment type="caution">
    <text evidence="2">The sequence shown here is derived from an EMBL/GenBank/DDBJ whole genome shotgun (WGS) entry which is preliminary data.</text>
</comment>
<dbReference type="Proteomes" id="UP000292003">
    <property type="component" value="Unassembled WGS sequence"/>
</dbReference>
<protein>
    <submittedName>
        <fullName evidence="2">Maleylpyruvate isomerase family mycothiol-dependent enzyme</fullName>
    </submittedName>
</protein>
<dbReference type="AlphaFoldDB" id="A0A4Q7J4K6"/>
<keyword evidence="2" id="KW-0670">Pyruvate</keyword>
<dbReference type="InterPro" id="IPR017517">
    <property type="entry name" value="Maleyloyr_isom"/>
</dbReference>
<accession>A0A4Q7J4K6</accession>
<dbReference type="GO" id="GO:0046872">
    <property type="term" value="F:metal ion binding"/>
    <property type="evidence" value="ECO:0007669"/>
    <property type="project" value="InterPro"/>
</dbReference>
<dbReference type="InterPro" id="IPR024344">
    <property type="entry name" value="MDMPI_metal-binding"/>
</dbReference>
<dbReference type="OrthoDB" id="5178565at2"/>
<organism evidence="2 3">
    <name type="scientific">Amycolatopsis suaedae</name>
    <dbReference type="NCBI Taxonomy" id="2510978"/>
    <lineage>
        <taxon>Bacteria</taxon>
        <taxon>Bacillati</taxon>
        <taxon>Actinomycetota</taxon>
        <taxon>Actinomycetes</taxon>
        <taxon>Pseudonocardiales</taxon>
        <taxon>Pseudonocardiaceae</taxon>
        <taxon>Amycolatopsis</taxon>
    </lineage>
</organism>
<dbReference type="NCBIfam" id="TIGR03083">
    <property type="entry name" value="maleylpyruvate isomerase family mycothiol-dependent enzyme"/>
    <property type="match status" value="1"/>
</dbReference>
<name>A0A4Q7J4K6_9PSEU</name>
<dbReference type="Gene3D" id="1.20.120.450">
    <property type="entry name" value="dinb family like domain"/>
    <property type="match status" value="1"/>
</dbReference>
<keyword evidence="2" id="KW-0413">Isomerase</keyword>
<dbReference type="SUPFAM" id="SSF109854">
    <property type="entry name" value="DinB/YfiT-like putative metalloenzymes"/>
    <property type="match status" value="1"/>
</dbReference>
<proteinExistence type="predicted"/>
<dbReference type="InterPro" id="IPR034660">
    <property type="entry name" value="DinB/YfiT-like"/>
</dbReference>
<evidence type="ECO:0000313" key="3">
    <source>
        <dbReference type="Proteomes" id="UP000292003"/>
    </source>
</evidence>
<evidence type="ECO:0000313" key="2">
    <source>
        <dbReference type="EMBL" id="RZQ62501.1"/>
    </source>
</evidence>
<sequence length="208" mass="22265">MTAIDVPALVAGERRELAALLAGLPAAAWDGPTLCAGWRVREVVAHMTAPYRHGLPKFLLAMLAARGDVNRAADRLARRDAAALSPEQLTASLRDNAGHPWQPPGGDRLAALSHDVIHGLDITVAQGIERTVPLERVRPILEATTPKALRFFGVDLTGIQLRADDLDWSYGSGAPLCGSAQDLLLVMCGRSLPAGRLRGEPADRFSRC</sequence>
<dbReference type="RefSeq" id="WP_130476929.1">
    <property type="nucleotide sequence ID" value="NZ_SFCC01000009.1"/>
</dbReference>
<feature type="domain" description="Mycothiol-dependent maleylpyruvate isomerase metal-binding" evidence="1">
    <location>
        <begin position="12"/>
        <end position="97"/>
    </location>
</feature>
<reference evidence="2 3" key="1">
    <citation type="submission" date="2019-02" db="EMBL/GenBank/DDBJ databases">
        <title>Draft genome sequence of Amycolatopsis sp. 8-3EHSu isolated from roots of Suaeda maritima.</title>
        <authorList>
            <person name="Duangmal K."/>
            <person name="Chantavorakit T."/>
        </authorList>
    </citation>
    <scope>NUCLEOTIDE SEQUENCE [LARGE SCALE GENOMIC DNA]</scope>
    <source>
        <strain evidence="2 3">8-3EHSu</strain>
    </source>
</reference>
<dbReference type="EMBL" id="SFCC01000009">
    <property type="protein sequence ID" value="RZQ62501.1"/>
    <property type="molecule type" value="Genomic_DNA"/>
</dbReference>
<evidence type="ECO:0000259" key="1">
    <source>
        <dbReference type="Pfam" id="PF11716"/>
    </source>
</evidence>
<keyword evidence="3" id="KW-1185">Reference proteome</keyword>